<evidence type="ECO:0000313" key="6">
    <source>
        <dbReference type="EMBL" id="GMI01992.1"/>
    </source>
</evidence>
<dbReference type="PANTHER" id="PTHR23326">
    <property type="entry name" value="CCR4 NOT-RELATED"/>
    <property type="match status" value="1"/>
</dbReference>
<evidence type="ECO:0000313" key="7">
    <source>
        <dbReference type="Proteomes" id="UP001165122"/>
    </source>
</evidence>
<dbReference type="AlphaFoldDB" id="A0A9W7C4Y8"/>
<feature type="compositionally biased region" description="Polar residues" evidence="4">
    <location>
        <begin position="162"/>
        <end position="174"/>
    </location>
</feature>
<keyword evidence="7" id="KW-1185">Reference proteome</keyword>
<feature type="compositionally biased region" description="Gly residues" evidence="4">
    <location>
        <begin position="93"/>
        <end position="103"/>
    </location>
</feature>
<feature type="compositionally biased region" description="Gly residues" evidence="4">
    <location>
        <begin position="248"/>
        <end position="283"/>
    </location>
</feature>
<evidence type="ECO:0000256" key="2">
    <source>
        <dbReference type="ARBA" id="ARBA00023015"/>
    </source>
</evidence>
<comment type="caution">
    <text evidence="6">The sequence shown here is derived from an EMBL/GenBank/DDBJ whole genome shotgun (WGS) entry which is preliminary data.</text>
</comment>
<feature type="compositionally biased region" description="Low complexity" evidence="4">
    <location>
        <begin position="227"/>
        <end position="247"/>
    </location>
</feature>
<dbReference type="Pfam" id="PF04153">
    <property type="entry name" value="NOT2_3_5_C"/>
    <property type="match status" value="1"/>
</dbReference>
<dbReference type="InterPro" id="IPR038635">
    <property type="entry name" value="CCR4-NOT_su2/3/5_C_sf"/>
</dbReference>
<feature type="compositionally biased region" description="Low complexity" evidence="4">
    <location>
        <begin position="142"/>
        <end position="161"/>
    </location>
</feature>
<gene>
    <name evidence="6" type="ORF">TrLO_g8155</name>
</gene>
<evidence type="ECO:0000256" key="1">
    <source>
        <dbReference type="ARBA" id="ARBA00007682"/>
    </source>
</evidence>
<dbReference type="InterPro" id="IPR040168">
    <property type="entry name" value="Not2/3/5"/>
</dbReference>
<feature type="region of interest" description="Disordered" evidence="4">
    <location>
        <begin position="1"/>
        <end position="208"/>
    </location>
</feature>
<dbReference type="OrthoDB" id="25391at2759"/>
<feature type="compositionally biased region" description="Low complexity" evidence="4">
    <location>
        <begin position="175"/>
        <end position="184"/>
    </location>
</feature>
<protein>
    <recommendedName>
        <fullName evidence="5">NOT2/NOT3/NOT5 C-terminal domain-containing protein</fullName>
    </recommendedName>
</protein>
<sequence>MNYNGGVPPAQAPGRQFSDQTNPGNPNAQYQSPIGGGFGGNSGPEFDLTADFPSLGGGGSGKQPVAYARMAALPPKQNLNPQFSIQNEEFPALGGGGPGGSGPAPGQQPQGLGNGGQVYQQRSQGGGNFGNPGGPPNQSIGGQQHNNPQQQQSSGQNNQNPLGFSNQPPQNTVSNPGQLGNPHQGPGPGQIGGNQHHSNLGGLNQNQNSNVMNGGIGIAGGNTSSAIGGGSNNNSNNNMGNPTNNTNIGGGQPLGGTPQGGFGPQGSGGGSAPSSSGGGGAGDGAAISGDYGLLGLLSVIRMSDPDKNTLSLGSDLTSLGLNLNSSESLYNNFASPWADKPTTREPQYQLPMCYYMQPPALKTGHLSKFQLETLFHIFYALPRDVLQAYSAQELYARHWRYHVELKLWFRRSEESPPNNPQFIYFDTNSWERRIFQGPISNIASGLLHEDQVKVKFGS</sequence>
<evidence type="ECO:0000256" key="4">
    <source>
        <dbReference type="SAM" id="MobiDB-lite"/>
    </source>
</evidence>
<feature type="compositionally biased region" description="Polar residues" evidence="4">
    <location>
        <begin position="17"/>
        <end position="32"/>
    </location>
</feature>
<dbReference type="InterPro" id="IPR007282">
    <property type="entry name" value="NOT2/3/5_C"/>
</dbReference>
<dbReference type="GO" id="GO:0006355">
    <property type="term" value="P:regulation of DNA-templated transcription"/>
    <property type="evidence" value="ECO:0007669"/>
    <property type="project" value="InterPro"/>
</dbReference>
<proteinExistence type="inferred from homology"/>
<dbReference type="GO" id="GO:0030015">
    <property type="term" value="C:CCR4-NOT core complex"/>
    <property type="evidence" value="ECO:0007669"/>
    <property type="project" value="InterPro"/>
</dbReference>
<feature type="domain" description="NOT2/NOT3/NOT5 C-terminal" evidence="5">
    <location>
        <begin position="331"/>
        <end position="433"/>
    </location>
</feature>
<keyword evidence="2" id="KW-0805">Transcription regulation</keyword>
<name>A0A9W7C4Y8_9STRA</name>
<organism evidence="6 7">
    <name type="scientific">Triparma laevis f. longispina</name>
    <dbReference type="NCBI Taxonomy" id="1714387"/>
    <lineage>
        <taxon>Eukaryota</taxon>
        <taxon>Sar</taxon>
        <taxon>Stramenopiles</taxon>
        <taxon>Ochrophyta</taxon>
        <taxon>Bolidophyceae</taxon>
        <taxon>Parmales</taxon>
        <taxon>Triparmaceae</taxon>
        <taxon>Triparma</taxon>
    </lineage>
</organism>
<feature type="compositionally biased region" description="Polar residues" evidence="4">
    <location>
        <begin position="77"/>
        <end position="87"/>
    </location>
</feature>
<reference evidence="7" key="1">
    <citation type="journal article" date="2023" name="Commun. Biol.">
        <title>Genome analysis of Parmales, the sister group of diatoms, reveals the evolutionary specialization of diatoms from phago-mixotrophs to photoautotrophs.</title>
        <authorList>
            <person name="Ban H."/>
            <person name="Sato S."/>
            <person name="Yoshikawa S."/>
            <person name="Yamada K."/>
            <person name="Nakamura Y."/>
            <person name="Ichinomiya M."/>
            <person name="Sato N."/>
            <person name="Blanc-Mathieu R."/>
            <person name="Endo H."/>
            <person name="Kuwata A."/>
            <person name="Ogata H."/>
        </authorList>
    </citation>
    <scope>NUCLEOTIDE SEQUENCE [LARGE SCALE GENOMIC DNA]</scope>
    <source>
        <strain evidence="7">NIES 3700</strain>
    </source>
</reference>
<dbReference type="Gene3D" id="2.30.30.1020">
    <property type="entry name" value="CCR4-NOT complex subunit 2/3/5, C-terminal domain"/>
    <property type="match status" value="1"/>
</dbReference>
<feature type="compositionally biased region" description="Low complexity" evidence="4">
    <location>
        <begin position="193"/>
        <end position="208"/>
    </location>
</feature>
<evidence type="ECO:0000259" key="5">
    <source>
        <dbReference type="Pfam" id="PF04153"/>
    </source>
</evidence>
<evidence type="ECO:0000256" key="3">
    <source>
        <dbReference type="ARBA" id="ARBA00023163"/>
    </source>
</evidence>
<feature type="region of interest" description="Disordered" evidence="4">
    <location>
        <begin position="227"/>
        <end position="283"/>
    </location>
</feature>
<dbReference type="EMBL" id="BRXW01000038">
    <property type="protein sequence ID" value="GMI01992.1"/>
    <property type="molecule type" value="Genomic_DNA"/>
</dbReference>
<comment type="similarity">
    <text evidence="1">Belongs to the CNOT2/3/5 family.</text>
</comment>
<keyword evidence="3" id="KW-0804">Transcription</keyword>
<dbReference type="Proteomes" id="UP001165122">
    <property type="component" value="Unassembled WGS sequence"/>
</dbReference>
<accession>A0A9W7C4Y8</accession>